<keyword evidence="11" id="KW-0206">Cytoskeleton</keyword>
<reference evidence="18" key="1">
    <citation type="submission" date="2018-07" db="EMBL/GenBank/DDBJ databases">
        <title>Comparative genomics of catfishes provides insights into carnivory and benthic adaptation.</title>
        <authorList>
            <person name="Zhang Y."/>
            <person name="Wang D."/>
            <person name="Peng Z."/>
            <person name="Zheng S."/>
            <person name="Shao F."/>
            <person name="Tao W."/>
        </authorList>
    </citation>
    <scope>NUCLEOTIDE SEQUENCE</scope>
    <source>
        <strain evidence="18">Chongqing</strain>
    </source>
</reference>
<dbReference type="InterPro" id="IPR023123">
    <property type="entry name" value="Tubulin_C"/>
</dbReference>
<dbReference type="AlphaFoldDB" id="A0AAD5AM71"/>
<gene>
    <name evidence="18" type="ORF">C0J50_22276</name>
</gene>
<dbReference type="Gene3D" id="1.10.287.600">
    <property type="entry name" value="Helix hairpin bin"/>
    <property type="match status" value="1"/>
</dbReference>
<evidence type="ECO:0000256" key="10">
    <source>
        <dbReference type="ARBA" id="ARBA00023134"/>
    </source>
</evidence>
<comment type="subcellular location">
    <subcellularLocation>
        <location evidence="3">Cell projection</location>
        <location evidence="3">Cilium</location>
    </subcellularLocation>
    <subcellularLocation>
        <location evidence="1">Cytoplasm</location>
        <location evidence="1">Cytoskeleton</location>
        <location evidence="1">Microtubule organizing center</location>
        <location evidence="1">Centrosome</location>
        <location evidence="1">Centriole</location>
    </subcellularLocation>
    <subcellularLocation>
        <location evidence="2">Nucleus</location>
    </subcellularLocation>
</comment>
<dbReference type="InterPro" id="IPR008280">
    <property type="entry name" value="Tub_FtsZ_C"/>
</dbReference>
<keyword evidence="6" id="KW-0963">Cytoplasm</keyword>
<evidence type="ECO:0000256" key="3">
    <source>
        <dbReference type="ARBA" id="ARBA00004138"/>
    </source>
</evidence>
<name>A0AAD5AM71_SILAS</name>
<organism evidence="18 19">
    <name type="scientific">Silurus asotus</name>
    <name type="common">Amur catfish</name>
    <name type="synonym">Parasilurus asotus</name>
    <dbReference type="NCBI Taxonomy" id="30991"/>
    <lineage>
        <taxon>Eukaryota</taxon>
        <taxon>Metazoa</taxon>
        <taxon>Chordata</taxon>
        <taxon>Craniata</taxon>
        <taxon>Vertebrata</taxon>
        <taxon>Euteleostomi</taxon>
        <taxon>Actinopterygii</taxon>
        <taxon>Neopterygii</taxon>
        <taxon>Teleostei</taxon>
        <taxon>Ostariophysi</taxon>
        <taxon>Siluriformes</taxon>
        <taxon>Siluridae</taxon>
        <taxon>Silurus</taxon>
    </lineage>
</organism>
<keyword evidence="10" id="KW-0342">GTP-binding</keyword>
<feature type="region of interest" description="Disordered" evidence="16">
    <location>
        <begin position="1"/>
        <end position="20"/>
    </location>
</feature>
<keyword evidence="8" id="KW-0547">Nucleotide-binding</keyword>
<dbReference type="SMART" id="SM00864">
    <property type="entry name" value="Tubulin"/>
    <property type="match status" value="1"/>
</dbReference>
<comment type="caution">
    <text evidence="18">The sequence shown here is derived from an EMBL/GenBank/DDBJ whole genome shotgun (WGS) entry which is preliminary data.</text>
</comment>
<keyword evidence="9" id="KW-0970">Cilium biogenesis/degradation</keyword>
<dbReference type="GO" id="GO:0005200">
    <property type="term" value="F:structural constituent of cytoskeleton"/>
    <property type="evidence" value="ECO:0007669"/>
    <property type="project" value="InterPro"/>
</dbReference>
<protein>
    <recommendedName>
        <fullName evidence="5">Tubulin delta chain</fullName>
    </recommendedName>
    <alternativeName>
        <fullName evidence="14">Delta-tubulin</fullName>
    </alternativeName>
</protein>
<dbReference type="PANTHER" id="PTHR11588">
    <property type="entry name" value="TUBULIN"/>
    <property type="match status" value="1"/>
</dbReference>
<dbReference type="PROSITE" id="PS00227">
    <property type="entry name" value="TUBULIN"/>
    <property type="match status" value="1"/>
</dbReference>
<evidence type="ECO:0000256" key="2">
    <source>
        <dbReference type="ARBA" id="ARBA00004123"/>
    </source>
</evidence>
<comment type="similarity">
    <text evidence="4">Belongs to the tubulin family.</text>
</comment>
<evidence type="ECO:0000256" key="15">
    <source>
        <dbReference type="ARBA" id="ARBA00046149"/>
    </source>
</evidence>
<evidence type="ECO:0000256" key="1">
    <source>
        <dbReference type="ARBA" id="ARBA00004114"/>
    </source>
</evidence>
<dbReference type="SUPFAM" id="SSF52490">
    <property type="entry name" value="Tubulin nucleotide-binding domain-like"/>
    <property type="match status" value="1"/>
</dbReference>
<dbReference type="PRINTS" id="PR01224">
    <property type="entry name" value="DELTATUBULIN"/>
</dbReference>
<dbReference type="GO" id="GO:0005929">
    <property type="term" value="C:cilium"/>
    <property type="evidence" value="ECO:0007669"/>
    <property type="project" value="UniProtKB-SubCell"/>
</dbReference>
<evidence type="ECO:0000256" key="5">
    <source>
        <dbReference type="ARBA" id="ARBA00014184"/>
    </source>
</evidence>
<evidence type="ECO:0000259" key="17">
    <source>
        <dbReference type="SMART" id="SM00864"/>
    </source>
</evidence>
<dbReference type="InterPro" id="IPR036525">
    <property type="entry name" value="Tubulin/FtsZ_GTPase_sf"/>
</dbReference>
<keyword evidence="13" id="KW-0966">Cell projection</keyword>
<dbReference type="Proteomes" id="UP001205998">
    <property type="component" value="Unassembled WGS sequence"/>
</dbReference>
<comment type="function">
    <text evidence="15">Acts as a positive regulator of hedgehog signaling and regulates ciliary function.</text>
</comment>
<evidence type="ECO:0000256" key="14">
    <source>
        <dbReference type="ARBA" id="ARBA00030594"/>
    </source>
</evidence>
<evidence type="ECO:0000256" key="7">
    <source>
        <dbReference type="ARBA" id="ARBA00022701"/>
    </source>
</evidence>
<dbReference type="EMBL" id="MU551696">
    <property type="protein sequence ID" value="KAI5618294.1"/>
    <property type="molecule type" value="Genomic_DNA"/>
</dbReference>
<dbReference type="GO" id="GO:0005874">
    <property type="term" value="C:microtubule"/>
    <property type="evidence" value="ECO:0007669"/>
    <property type="project" value="UniProtKB-KW"/>
</dbReference>
<proteinExistence type="inferred from homology"/>
<dbReference type="SUPFAM" id="SSF55307">
    <property type="entry name" value="Tubulin C-terminal domain-like"/>
    <property type="match status" value="1"/>
</dbReference>
<evidence type="ECO:0000313" key="19">
    <source>
        <dbReference type="Proteomes" id="UP001205998"/>
    </source>
</evidence>
<dbReference type="CDD" id="cd02189">
    <property type="entry name" value="delta_zeta_tubulin-like"/>
    <property type="match status" value="1"/>
</dbReference>
<sequence length="610" mass="67046">MEKILTSGSGLVQVNPPSSTPREAGISLGCLINIHHETSNPHGRDSQLSLQRASRLTLLKNSSSHGFSRCASGFLGKLQANFRDRLIQMESMKRVEVCFRCTFSAPSSMSWKADSFLLHGLVKTARANSHTHTHAPDSIQCTGLDSSSSSAAFTENTITLISTLQVERSKGGYKQSQQALDRARTADWSSMSAVVLQVGQCGNQLGLDWWKLITQKAKQHKKRCPFSSRNGELAAVCVDTEPKVLRKAYKFVKKKVIHPSNIIEGKGGRGGNWAYGYHGGRGETENALLQQTMEAVRREAERQDYYGGTMLLHSLSGGTGSGFGSRLCEDIREEFPVGHILTVSVVPHQSGESPLQHYNTLLSLAALHRSTDGILLFHNDHVLSQAGFQQKSHAGFGAVSCGFPQSTLSAMNAHITSCMAGLLMPLRSLTTGSGQCLGIEPWELVRSVCPIPTAKLLYTAQASASETTHWDMLISETLRNLPQFSPDGKPYSSRAVLAVARGNQDNTFVLSNVLQKLQQGHRCVPWNPFPVDHWTDPRNEAHVSLSTRTLTVCSNHSSVTRLLGHVVQRSTEMLSARAYLHWYERYGIGMEEFQQALNTISGLIEEYESQ</sequence>
<dbReference type="Pfam" id="PF00091">
    <property type="entry name" value="Tubulin"/>
    <property type="match status" value="1"/>
</dbReference>
<keyword evidence="7" id="KW-0493">Microtubule</keyword>
<dbReference type="InterPro" id="IPR003008">
    <property type="entry name" value="Tubulin_FtsZ_GTPase"/>
</dbReference>
<dbReference type="InterPro" id="IPR000217">
    <property type="entry name" value="Tubulin"/>
</dbReference>
<dbReference type="GO" id="GO:0005814">
    <property type="term" value="C:centriole"/>
    <property type="evidence" value="ECO:0007669"/>
    <property type="project" value="UniProtKB-SubCell"/>
</dbReference>
<feature type="domain" description="Tubulin/FtsZ GTPase" evidence="17">
    <location>
        <begin position="223"/>
        <end position="430"/>
    </location>
</feature>
<dbReference type="Gene3D" id="3.40.50.1440">
    <property type="entry name" value="Tubulin/FtsZ, GTPase domain"/>
    <property type="match status" value="1"/>
</dbReference>
<dbReference type="InterPro" id="IPR002967">
    <property type="entry name" value="Delta_tubulin"/>
</dbReference>
<evidence type="ECO:0000256" key="13">
    <source>
        <dbReference type="ARBA" id="ARBA00023273"/>
    </source>
</evidence>
<keyword evidence="12" id="KW-0539">Nucleus</keyword>
<evidence type="ECO:0000256" key="16">
    <source>
        <dbReference type="SAM" id="MobiDB-lite"/>
    </source>
</evidence>
<dbReference type="GO" id="GO:0005634">
    <property type="term" value="C:nucleus"/>
    <property type="evidence" value="ECO:0007669"/>
    <property type="project" value="UniProtKB-SubCell"/>
</dbReference>
<evidence type="ECO:0000256" key="6">
    <source>
        <dbReference type="ARBA" id="ARBA00022490"/>
    </source>
</evidence>
<evidence type="ECO:0000256" key="11">
    <source>
        <dbReference type="ARBA" id="ARBA00023212"/>
    </source>
</evidence>
<accession>A0AAD5AM71</accession>
<keyword evidence="19" id="KW-1185">Reference proteome</keyword>
<evidence type="ECO:0000313" key="18">
    <source>
        <dbReference type="EMBL" id="KAI5618294.1"/>
    </source>
</evidence>
<dbReference type="GO" id="GO:0030030">
    <property type="term" value="P:cell projection organization"/>
    <property type="evidence" value="ECO:0007669"/>
    <property type="project" value="UniProtKB-KW"/>
</dbReference>
<evidence type="ECO:0000256" key="8">
    <source>
        <dbReference type="ARBA" id="ARBA00022741"/>
    </source>
</evidence>
<dbReference type="GO" id="GO:0005525">
    <property type="term" value="F:GTP binding"/>
    <property type="evidence" value="ECO:0007669"/>
    <property type="project" value="UniProtKB-KW"/>
</dbReference>
<evidence type="ECO:0000256" key="12">
    <source>
        <dbReference type="ARBA" id="ARBA00023242"/>
    </source>
</evidence>
<dbReference type="InterPro" id="IPR017975">
    <property type="entry name" value="Tubulin_CS"/>
</dbReference>
<dbReference type="GO" id="GO:0007017">
    <property type="term" value="P:microtubule-based process"/>
    <property type="evidence" value="ECO:0007669"/>
    <property type="project" value="InterPro"/>
</dbReference>
<evidence type="ECO:0000256" key="4">
    <source>
        <dbReference type="ARBA" id="ARBA00009636"/>
    </source>
</evidence>
<dbReference type="FunFam" id="3.40.50.1440:FF:000047">
    <property type="entry name" value="Tubulin delta chain"/>
    <property type="match status" value="1"/>
</dbReference>
<dbReference type="PRINTS" id="PR01161">
    <property type="entry name" value="TUBULIN"/>
</dbReference>
<evidence type="ECO:0000256" key="9">
    <source>
        <dbReference type="ARBA" id="ARBA00022794"/>
    </source>
</evidence>